<proteinExistence type="predicted"/>
<sequence>MSEAGAARVQTASRCGSVCAALPALSKAGVGVSLMESLCDRSAACGSGPTAPGAGFFCGVTCGVGFLPSYLMSQKYPRPALSSPPPPGKQASVLTGLVKRRGSNPSPAVQGHQW</sequence>
<dbReference type="AlphaFoldDB" id="A0AAD7WR84"/>
<reference evidence="1" key="1">
    <citation type="journal article" date="2023" name="Science">
        <title>Genome structures resolve the early diversification of teleost fishes.</title>
        <authorList>
            <person name="Parey E."/>
            <person name="Louis A."/>
            <person name="Montfort J."/>
            <person name="Bouchez O."/>
            <person name="Roques C."/>
            <person name="Iampietro C."/>
            <person name="Lluch J."/>
            <person name="Castinel A."/>
            <person name="Donnadieu C."/>
            <person name="Desvignes T."/>
            <person name="Floi Bucao C."/>
            <person name="Jouanno E."/>
            <person name="Wen M."/>
            <person name="Mejri S."/>
            <person name="Dirks R."/>
            <person name="Jansen H."/>
            <person name="Henkel C."/>
            <person name="Chen W.J."/>
            <person name="Zahm M."/>
            <person name="Cabau C."/>
            <person name="Klopp C."/>
            <person name="Thompson A.W."/>
            <person name="Robinson-Rechavi M."/>
            <person name="Braasch I."/>
            <person name="Lecointre G."/>
            <person name="Bobe J."/>
            <person name="Postlethwait J.H."/>
            <person name="Berthelot C."/>
            <person name="Roest Crollius H."/>
            <person name="Guiguen Y."/>
        </authorList>
    </citation>
    <scope>NUCLEOTIDE SEQUENCE</scope>
    <source>
        <strain evidence="1">NC1722</strain>
    </source>
</reference>
<dbReference type="Proteomes" id="UP001221898">
    <property type="component" value="Unassembled WGS sequence"/>
</dbReference>
<comment type="caution">
    <text evidence="1">The sequence shown here is derived from an EMBL/GenBank/DDBJ whole genome shotgun (WGS) entry which is preliminary data.</text>
</comment>
<organism evidence="1 2">
    <name type="scientific">Aldrovandia affinis</name>
    <dbReference type="NCBI Taxonomy" id="143900"/>
    <lineage>
        <taxon>Eukaryota</taxon>
        <taxon>Metazoa</taxon>
        <taxon>Chordata</taxon>
        <taxon>Craniata</taxon>
        <taxon>Vertebrata</taxon>
        <taxon>Euteleostomi</taxon>
        <taxon>Actinopterygii</taxon>
        <taxon>Neopterygii</taxon>
        <taxon>Teleostei</taxon>
        <taxon>Notacanthiformes</taxon>
        <taxon>Halosauridae</taxon>
        <taxon>Aldrovandia</taxon>
    </lineage>
</organism>
<evidence type="ECO:0000313" key="1">
    <source>
        <dbReference type="EMBL" id="KAJ8406466.1"/>
    </source>
</evidence>
<dbReference type="EMBL" id="JAINUG010000043">
    <property type="protein sequence ID" value="KAJ8406466.1"/>
    <property type="molecule type" value="Genomic_DNA"/>
</dbReference>
<name>A0AAD7WR84_9TELE</name>
<evidence type="ECO:0000313" key="2">
    <source>
        <dbReference type="Proteomes" id="UP001221898"/>
    </source>
</evidence>
<protein>
    <submittedName>
        <fullName evidence="1">Uncharacterized protein</fullName>
    </submittedName>
</protein>
<accession>A0AAD7WR84</accession>
<gene>
    <name evidence="1" type="ORF">AAFF_G00300400</name>
</gene>
<keyword evidence="2" id="KW-1185">Reference proteome</keyword>